<name>A0A6J4U997_9BACT</name>
<accession>A0A6J4U997</accession>
<feature type="non-terminal residue" evidence="2">
    <location>
        <position position="38"/>
    </location>
</feature>
<dbReference type="AlphaFoldDB" id="A0A6J4U997"/>
<reference evidence="2" key="1">
    <citation type="submission" date="2020-02" db="EMBL/GenBank/DDBJ databases">
        <authorList>
            <person name="Meier V. D."/>
        </authorList>
    </citation>
    <scope>NUCLEOTIDE SEQUENCE</scope>
    <source>
        <strain evidence="2">AVDCRST_MAG49</strain>
    </source>
</reference>
<dbReference type="EMBL" id="CADCWG010000068">
    <property type="protein sequence ID" value="CAA9544440.1"/>
    <property type="molecule type" value="Genomic_DNA"/>
</dbReference>
<sequence>GAGGTPSASRLVDGASGRYGAGSGGASSGSVVGRPLHL</sequence>
<feature type="non-terminal residue" evidence="2">
    <location>
        <position position="1"/>
    </location>
</feature>
<feature type="compositionally biased region" description="Gly residues" evidence="1">
    <location>
        <begin position="17"/>
        <end position="27"/>
    </location>
</feature>
<evidence type="ECO:0000313" key="2">
    <source>
        <dbReference type="EMBL" id="CAA9544440.1"/>
    </source>
</evidence>
<protein>
    <submittedName>
        <fullName evidence="2">Uncharacterized protein</fullName>
    </submittedName>
</protein>
<feature type="compositionally biased region" description="Low complexity" evidence="1">
    <location>
        <begin position="28"/>
        <end position="38"/>
    </location>
</feature>
<feature type="region of interest" description="Disordered" evidence="1">
    <location>
        <begin position="1"/>
        <end position="38"/>
    </location>
</feature>
<organism evidence="2">
    <name type="scientific">uncultured Thermomicrobiales bacterium</name>
    <dbReference type="NCBI Taxonomy" id="1645740"/>
    <lineage>
        <taxon>Bacteria</taxon>
        <taxon>Pseudomonadati</taxon>
        <taxon>Thermomicrobiota</taxon>
        <taxon>Thermomicrobia</taxon>
        <taxon>Thermomicrobiales</taxon>
        <taxon>environmental samples</taxon>
    </lineage>
</organism>
<proteinExistence type="predicted"/>
<gene>
    <name evidence="2" type="ORF">AVDCRST_MAG49-1308</name>
</gene>
<evidence type="ECO:0000256" key="1">
    <source>
        <dbReference type="SAM" id="MobiDB-lite"/>
    </source>
</evidence>